<dbReference type="PATRIC" id="fig|1550566.3.peg.1581"/>
<evidence type="ECO:0000313" key="2">
    <source>
        <dbReference type="Proteomes" id="UP000035301"/>
    </source>
</evidence>
<accession>A0A0H1R1R4</accession>
<dbReference type="AlphaFoldDB" id="A0A0H1R1R4"/>
<dbReference type="EMBL" id="JXOJ01000002">
    <property type="protein sequence ID" value="KLK88771.1"/>
    <property type="molecule type" value="Genomic_DNA"/>
</dbReference>
<comment type="caution">
    <text evidence="1">The sequence shown here is derived from an EMBL/GenBank/DDBJ whole genome shotgun (WGS) entry which is preliminary data.</text>
</comment>
<proteinExistence type="predicted"/>
<protein>
    <submittedName>
        <fullName evidence="1">Uncharacterized protein</fullName>
    </submittedName>
</protein>
<name>A0A0H1R1R4_9EURY</name>
<gene>
    <name evidence="1" type="ORF">SZ63_07285</name>
</gene>
<keyword evidence="2" id="KW-1185">Reference proteome</keyword>
<organism evidence="1 2">
    <name type="scientific">Methanoculleus sediminis</name>
    <dbReference type="NCBI Taxonomy" id="1550566"/>
    <lineage>
        <taxon>Archaea</taxon>
        <taxon>Methanobacteriati</taxon>
        <taxon>Methanobacteriota</taxon>
        <taxon>Stenosarchaea group</taxon>
        <taxon>Methanomicrobia</taxon>
        <taxon>Methanomicrobiales</taxon>
        <taxon>Methanomicrobiaceae</taxon>
        <taxon>Methanoculleus</taxon>
    </lineage>
</organism>
<dbReference type="RefSeq" id="WP_048183283.1">
    <property type="nucleotide sequence ID" value="NZ_JXOJ01000002.1"/>
</dbReference>
<dbReference type="Proteomes" id="UP000035301">
    <property type="component" value="Unassembled WGS sequence"/>
</dbReference>
<sequence>MKPWIYMLAALLLLAALPAAVSAAPPAHNYDCSDTTPTAYDARVDQAAIYYSSSSSTNAHASTAYSQFRSDAVFFFNGHGLYYDDSHKGGGIKFSSESWILADTDGHYPGNYQYYISDYGTDIRDVLLAVYLACHSSHYNPYNGDLVQQTMNKGADICLGFDGEVEVENGKCWSGSFWDRLRNGETVASAASNAKDDCYLHWPFGYHGVDTYEISGSYTSCLTPARYGVY</sequence>
<dbReference type="OrthoDB" id="106486at2157"/>
<evidence type="ECO:0000313" key="1">
    <source>
        <dbReference type="EMBL" id="KLK88771.1"/>
    </source>
</evidence>
<reference evidence="1 2" key="1">
    <citation type="journal article" date="2015" name="Int. J. Syst. Evol. Microbiol.">
        <title>Methanoculleus sediminis sp. nov., a methanogen from sediments near a submarine mud volcano.</title>
        <authorList>
            <person name="Chen S.C."/>
            <person name="Chen M.F."/>
            <person name="Lai M.C."/>
            <person name="Weng C.Y."/>
            <person name="Wu S.Y."/>
            <person name="Lin S."/>
            <person name="Yang T.F."/>
            <person name="Chen P.C."/>
        </authorList>
    </citation>
    <scope>NUCLEOTIDE SEQUENCE [LARGE SCALE GENOMIC DNA]</scope>
    <source>
        <strain evidence="1 2">S3Fa</strain>
    </source>
</reference>